<name>A0A124G3Q3_9EURY</name>
<protein>
    <recommendedName>
        <fullName evidence="5">HicB-like antitoxin of toxin-antitoxin system domain-containing protein</fullName>
    </recommendedName>
</protein>
<dbReference type="Proteomes" id="UP000057043">
    <property type="component" value="Unassembled WGS sequence"/>
</dbReference>
<comment type="caution">
    <text evidence="2">The sequence shown here is derived from an EMBL/GenBank/DDBJ whole genome shotgun (WGS) entry which is preliminary data.</text>
</comment>
<reference evidence="2" key="1">
    <citation type="journal article" date="2015" name="MBio">
        <title>Genome-resolved metagenomic analysis reveals roles for candidate phyla and other microbial community members in biogeochemical transformations in oil reservoirs.</title>
        <authorList>
            <person name="Hu P."/>
            <person name="Tom L."/>
            <person name="Singh A."/>
            <person name="Thomas B.C."/>
            <person name="Baker B.J."/>
            <person name="Piceno Y.M."/>
            <person name="Andersen G.L."/>
            <person name="Banfield J.F."/>
        </authorList>
    </citation>
    <scope>NUCLEOTIDE SEQUENCE [LARGE SCALE GENOMIC DNA]</scope>
    <source>
        <strain evidence="2">56_747</strain>
    </source>
</reference>
<dbReference type="Gene3D" id="3.30.160.250">
    <property type="match status" value="1"/>
</dbReference>
<proteinExistence type="predicted"/>
<dbReference type="AlphaFoldDB" id="A0A124G3Q3"/>
<dbReference type="InterPro" id="IPR049389">
    <property type="entry name" value="TTHA0281-like"/>
</dbReference>
<dbReference type="SUPFAM" id="SSF143100">
    <property type="entry name" value="TTHA1013/TTHA0281-like"/>
    <property type="match status" value="1"/>
</dbReference>
<dbReference type="EMBL" id="LGHB01000001">
    <property type="protein sequence ID" value="KUK97662.1"/>
    <property type="molecule type" value="Genomic_DNA"/>
</dbReference>
<evidence type="ECO:0008006" key="5">
    <source>
        <dbReference type="Google" id="ProtNLM"/>
    </source>
</evidence>
<gene>
    <name evidence="1" type="ORF">XD72_1742</name>
    <name evidence="2" type="ORF">XE07_0076</name>
</gene>
<reference evidence="3 4" key="2">
    <citation type="journal article" date="2015" name="MBio">
        <title>Genome-Resolved Metagenomic Analysis Reveals Roles for Candidate Phyla and Other Microbial Community Members in Biogeochemical Transformations in Oil Reservoirs.</title>
        <authorList>
            <person name="Hu P."/>
            <person name="Tom L."/>
            <person name="Singh A."/>
            <person name="Thomas B.C."/>
            <person name="Baker B.J."/>
            <person name="Piceno Y.M."/>
            <person name="Andersen G.L."/>
            <person name="Banfield J.F."/>
        </authorList>
    </citation>
    <scope>NUCLEOTIDE SEQUENCE [LARGE SCALE GENOMIC DNA]</scope>
    <source>
        <strain evidence="1">57_489</strain>
    </source>
</reference>
<evidence type="ECO:0000313" key="4">
    <source>
        <dbReference type="Proteomes" id="UP000057043"/>
    </source>
</evidence>
<dbReference type="InterPro" id="IPR035069">
    <property type="entry name" value="TTHA1013/TTHA0281-like"/>
</dbReference>
<evidence type="ECO:0000313" key="3">
    <source>
        <dbReference type="Proteomes" id="UP000053961"/>
    </source>
</evidence>
<dbReference type="Proteomes" id="UP000053961">
    <property type="component" value="Unassembled WGS sequence"/>
</dbReference>
<evidence type="ECO:0000313" key="1">
    <source>
        <dbReference type="EMBL" id="KUK43886.1"/>
    </source>
</evidence>
<dbReference type="PATRIC" id="fig|301375.6.peg.1078"/>
<evidence type="ECO:0000313" key="2">
    <source>
        <dbReference type="EMBL" id="KUK97662.1"/>
    </source>
</evidence>
<sequence length="83" mass="9419">MFCEYIQAAMSKAFYEIIDDEQPYYGEVPGLKGVWATGKTSEECRRNLKMAIEDWIALSLRFDLPIPPIEGHKIEAPEAPVEA</sequence>
<accession>A0A124G3Q3</accession>
<dbReference type="Pfam" id="PF21748">
    <property type="entry name" value="UPF0150"/>
    <property type="match status" value="1"/>
</dbReference>
<organism evidence="2 3">
    <name type="scientific">Methanothrix harundinacea</name>
    <dbReference type="NCBI Taxonomy" id="301375"/>
    <lineage>
        <taxon>Archaea</taxon>
        <taxon>Methanobacteriati</taxon>
        <taxon>Methanobacteriota</taxon>
        <taxon>Stenosarchaea group</taxon>
        <taxon>Methanomicrobia</taxon>
        <taxon>Methanotrichales</taxon>
        <taxon>Methanotrichaceae</taxon>
        <taxon>Methanothrix</taxon>
    </lineage>
</organism>
<dbReference type="EMBL" id="LGFT01000043">
    <property type="protein sequence ID" value="KUK43886.1"/>
    <property type="molecule type" value="Genomic_DNA"/>
</dbReference>